<dbReference type="Proteomes" id="UP000197138">
    <property type="component" value="Unassembled WGS sequence"/>
</dbReference>
<dbReference type="AlphaFoldDB" id="A0A218Y046"/>
<sequence>MVRSPSFGCCRPNSGRIQVEPSSERTVEVVFDSSGGWIWKDSTQESEFRKKSGGSRKEIR</sequence>
<name>A0A218Y046_PUNGR</name>
<comment type="caution">
    <text evidence="2">The sequence shown here is derived from an EMBL/GenBank/DDBJ whole genome shotgun (WGS) entry which is preliminary data.</text>
</comment>
<dbReference type="EMBL" id="MTKT01000553">
    <property type="protein sequence ID" value="OWM90219.1"/>
    <property type="molecule type" value="Genomic_DNA"/>
</dbReference>
<reference evidence="3" key="1">
    <citation type="journal article" date="2017" name="Plant J.">
        <title>The pomegranate (Punica granatum L.) genome and the genomics of punicalagin biosynthesis.</title>
        <authorList>
            <person name="Qin G."/>
            <person name="Xu C."/>
            <person name="Ming R."/>
            <person name="Tang H."/>
            <person name="Guyot R."/>
            <person name="Kramer E.M."/>
            <person name="Hu Y."/>
            <person name="Yi X."/>
            <person name="Qi Y."/>
            <person name="Xu X."/>
            <person name="Gao Z."/>
            <person name="Pan H."/>
            <person name="Jian J."/>
            <person name="Tian Y."/>
            <person name="Yue Z."/>
            <person name="Xu Y."/>
        </authorList>
    </citation>
    <scope>NUCLEOTIDE SEQUENCE [LARGE SCALE GENOMIC DNA]</scope>
    <source>
        <strain evidence="3">cv. Dabenzi</strain>
    </source>
</reference>
<protein>
    <submittedName>
        <fullName evidence="2">Uncharacterized protein</fullName>
    </submittedName>
</protein>
<evidence type="ECO:0000313" key="2">
    <source>
        <dbReference type="EMBL" id="OWM90219.1"/>
    </source>
</evidence>
<organism evidence="2 3">
    <name type="scientific">Punica granatum</name>
    <name type="common">Pomegranate</name>
    <dbReference type="NCBI Taxonomy" id="22663"/>
    <lineage>
        <taxon>Eukaryota</taxon>
        <taxon>Viridiplantae</taxon>
        <taxon>Streptophyta</taxon>
        <taxon>Embryophyta</taxon>
        <taxon>Tracheophyta</taxon>
        <taxon>Spermatophyta</taxon>
        <taxon>Magnoliopsida</taxon>
        <taxon>eudicotyledons</taxon>
        <taxon>Gunneridae</taxon>
        <taxon>Pentapetalae</taxon>
        <taxon>rosids</taxon>
        <taxon>malvids</taxon>
        <taxon>Myrtales</taxon>
        <taxon>Lythraceae</taxon>
        <taxon>Punica</taxon>
    </lineage>
</organism>
<evidence type="ECO:0000256" key="1">
    <source>
        <dbReference type="SAM" id="MobiDB-lite"/>
    </source>
</evidence>
<gene>
    <name evidence="2" type="ORF">CDL15_Pgr006540</name>
</gene>
<feature type="region of interest" description="Disordered" evidence="1">
    <location>
        <begin position="1"/>
        <end position="21"/>
    </location>
</feature>
<proteinExistence type="predicted"/>
<accession>A0A218Y046</accession>
<evidence type="ECO:0000313" key="3">
    <source>
        <dbReference type="Proteomes" id="UP000197138"/>
    </source>
</evidence>